<evidence type="ECO:0000256" key="6">
    <source>
        <dbReference type="ARBA" id="ARBA00022970"/>
    </source>
</evidence>
<dbReference type="CDD" id="cd06261">
    <property type="entry name" value="TM_PBP2"/>
    <property type="match status" value="1"/>
</dbReference>
<evidence type="ECO:0000256" key="7">
    <source>
        <dbReference type="ARBA" id="ARBA00022989"/>
    </source>
</evidence>
<feature type="domain" description="ABC transmembrane type-1" evidence="10">
    <location>
        <begin position="93"/>
        <end position="385"/>
    </location>
</feature>
<dbReference type="GO" id="GO:0006865">
    <property type="term" value="P:amino acid transport"/>
    <property type="evidence" value="ECO:0007669"/>
    <property type="project" value="UniProtKB-KW"/>
</dbReference>
<keyword evidence="6" id="KW-0029">Amino-acid transport</keyword>
<dbReference type="SUPFAM" id="SSF161098">
    <property type="entry name" value="MetI-like"/>
    <property type="match status" value="2"/>
</dbReference>
<protein>
    <submittedName>
        <fullName evidence="11">General L-amino acid transport system permease protein</fullName>
    </submittedName>
</protein>
<feature type="transmembrane region" description="Helical" evidence="9">
    <location>
        <begin position="367"/>
        <end position="388"/>
    </location>
</feature>
<feature type="transmembrane region" description="Helical" evidence="9">
    <location>
        <begin position="88"/>
        <end position="114"/>
    </location>
</feature>
<keyword evidence="12" id="KW-1185">Reference proteome</keyword>
<evidence type="ECO:0000256" key="5">
    <source>
        <dbReference type="ARBA" id="ARBA00022692"/>
    </source>
</evidence>
<dbReference type="InterPro" id="IPR010065">
    <property type="entry name" value="AA_ABC_transptr_permease_3TM"/>
</dbReference>
<dbReference type="GO" id="GO:0022857">
    <property type="term" value="F:transmembrane transporter activity"/>
    <property type="evidence" value="ECO:0007669"/>
    <property type="project" value="InterPro"/>
</dbReference>
<dbReference type="OrthoDB" id="9808531at2"/>
<dbReference type="AlphaFoldDB" id="A0A285NDG8"/>
<feature type="transmembrane region" description="Helical" evidence="9">
    <location>
        <begin position="189"/>
        <end position="208"/>
    </location>
</feature>
<dbReference type="InterPro" id="IPR035906">
    <property type="entry name" value="MetI-like_sf"/>
</dbReference>
<reference evidence="11 12" key="1">
    <citation type="submission" date="2017-09" db="EMBL/GenBank/DDBJ databases">
        <authorList>
            <person name="Ehlers B."/>
            <person name="Leendertz F.H."/>
        </authorList>
    </citation>
    <scope>NUCLEOTIDE SEQUENCE [LARGE SCALE GENOMIC DNA]</scope>
    <source>
        <strain evidence="11 12">DSM 18289</strain>
    </source>
</reference>
<name>A0A285NDG8_9HYPH</name>
<evidence type="ECO:0000256" key="8">
    <source>
        <dbReference type="ARBA" id="ARBA00023136"/>
    </source>
</evidence>
<dbReference type="RefSeq" id="WP_097152284.1">
    <property type="nucleotide sequence ID" value="NZ_OBEL01000001.1"/>
</dbReference>
<evidence type="ECO:0000256" key="3">
    <source>
        <dbReference type="ARBA" id="ARBA00022448"/>
    </source>
</evidence>
<comment type="subcellular location">
    <subcellularLocation>
        <location evidence="1">Cell inner membrane</location>
        <topology evidence="1">Multi-pass membrane protein</topology>
    </subcellularLocation>
    <subcellularLocation>
        <location evidence="9">Cell membrane</location>
        <topology evidence="9">Multi-pass membrane protein</topology>
    </subcellularLocation>
</comment>
<dbReference type="Pfam" id="PF00528">
    <property type="entry name" value="BPD_transp_1"/>
    <property type="match status" value="1"/>
</dbReference>
<evidence type="ECO:0000313" key="11">
    <source>
        <dbReference type="EMBL" id="SNZ07505.1"/>
    </source>
</evidence>
<keyword evidence="8 9" id="KW-0472">Membrane</keyword>
<gene>
    <name evidence="11" type="ORF">SAMN06265368_1032</name>
</gene>
<feature type="transmembrane region" description="Helical" evidence="9">
    <location>
        <begin position="135"/>
        <end position="156"/>
    </location>
</feature>
<keyword evidence="5 9" id="KW-0812">Transmembrane</keyword>
<evidence type="ECO:0000256" key="1">
    <source>
        <dbReference type="ARBA" id="ARBA00004429"/>
    </source>
</evidence>
<evidence type="ECO:0000313" key="12">
    <source>
        <dbReference type="Proteomes" id="UP000219439"/>
    </source>
</evidence>
<dbReference type="EMBL" id="OBEL01000001">
    <property type="protein sequence ID" value="SNZ07505.1"/>
    <property type="molecule type" value="Genomic_DNA"/>
</dbReference>
<evidence type="ECO:0000259" key="10">
    <source>
        <dbReference type="PROSITE" id="PS50928"/>
    </source>
</evidence>
<dbReference type="InterPro" id="IPR043429">
    <property type="entry name" value="ArtM/GltK/GlnP/TcyL/YhdX-like"/>
</dbReference>
<proteinExistence type="inferred from homology"/>
<organism evidence="11 12">
    <name type="scientific">Cohaesibacter gelatinilyticus</name>
    <dbReference type="NCBI Taxonomy" id="372072"/>
    <lineage>
        <taxon>Bacteria</taxon>
        <taxon>Pseudomonadati</taxon>
        <taxon>Pseudomonadota</taxon>
        <taxon>Alphaproteobacteria</taxon>
        <taxon>Hyphomicrobiales</taxon>
        <taxon>Cohaesibacteraceae</taxon>
    </lineage>
</organism>
<dbReference type="PANTHER" id="PTHR30614">
    <property type="entry name" value="MEMBRANE COMPONENT OF AMINO ACID ABC TRANSPORTER"/>
    <property type="match status" value="1"/>
</dbReference>
<keyword evidence="3 9" id="KW-0813">Transport</keyword>
<dbReference type="Proteomes" id="UP000219439">
    <property type="component" value="Unassembled WGS sequence"/>
</dbReference>
<sequence length="397" mass="43103">MAANSQATKGAPSEKGSVFNDPKVRGIVYQVALVAGLAYLVWSIIQNAARNLEKQNIASGFGFMDGTAGFAPNQSLIDVTAASTYGEIFLAGLLNTLLMAVIGIFFATLVGFVMGIARLSKNWVISKIATVYIEIVRNVPLLLQIFFWYFAVLRALPQPKQSLVFMSDFYLNNRGFFMPKPIFGDGSELIGYAAVAAVVGVFALAKWAKKRQMDTGKRFPVFWTCLALLIGLPLLAYLVSGMPVTFEQPVKTKFSLKGGMKVIPEFVGLLLALTIYTGAFIAEIVRAGILAVSHGQTEAANALGLRNGPTLRLVIIPQAMRVIIPPLTSQYLNLTKNSSLAVAIAYPDIVSAGGTILNQTGQAIEVIGIWMIVYLSISLLISMFMNWYNRSIALVER</sequence>
<feature type="transmembrane region" description="Helical" evidence="9">
    <location>
        <begin position="27"/>
        <end position="45"/>
    </location>
</feature>
<feature type="transmembrane region" description="Helical" evidence="9">
    <location>
        <begin position="57"/>
        <end position="76"/>
    </location>
</feature>
<keyword evidence="4" id="KW-1003">Cell membrane</keyword>
<dbReference type="PROSITE" id="PS50928">
    <property type="entry name" value="ABC_TM1"/>
    <property type="match status" value="1"/>
</dbReference>
<feature type="transmembrane region" description="Helical" evidence="9">
    <location>
        <begin position="220"/>
        <end position="246"/>
    </location>
</feature>
<comment type="similarity">
    <text evidence="2">Belongs to the binding-protein-dependent transport system permease family. HisMQ subfamily.</text>
</comment>
<dbReference type="GO" id="GO:0043190">
    <property type="term" value="C:ATP-binding cassette (ABC) transporter complex"/>
    <property type="evidence" value="ECO:0007669"/>
    <property type="project" value="InterPro"/>
</dbReference>
<dbReference type="InterPro" id="IPR000515">
    <property type="entry name" value="MetI-like"/>
</dbReference>
<dbReference type="Gene3D" id="1.10.3720.10">
    <property type="entry name" value="MetI-like"/>
    <property type="match status" value="2"/>
</dbReference>
<evidence type="ECO:0000256" key="4">
    <source>
        <dbReference type="ARBA" id="ARBA00022475"/>
    </source>
</evidence>
<evidence type="ECO:0000256" key="9">
    <source>
        <dbReference type="RuleBase" id="RU363032"/>
    </source>
</evidence>
<dbReference type="NCBIfam" id="TIGR01726">
    <property type="entry name" value="HEQRo_perm_3TM"/>
    <property type="match status" value="1"/>
</dbReference>
<accession>A0A285NDG8</accession>
<evidence type="ECO:0000256" key="2">
    <source>
        <dbReference type="ARBA" id="ARBA00010072"/>
    </source>
</evidence>
<dbReference type="PANTHER" id="PTHR30614:SF37">
    <property type="entry name" value="AMINO-ACID ABC TRANSPORTER PERMEASE PROTEIN YHDX-RELATED"/>
    <property type="match status" value="1"/>
</dbReference>
<feature type="transmembrane region" description="Helical" evidence="9">
    <location>
        <begin position="266"/>
        <end position="285"/>
    </location>
</feature>
<keyword evidence="7 9" id="KW-1133">Transmembrane helix</keyword>